<reference evidence="1" key="2">
    <citation type="submission" date="2021-02" db="EMBL/GenBank/DDBJ databases">
        <title>Aspergillus luchuensis mut. kawachii IFO 4304 genome sequence.</title>
        <authorList>
            <person name="Mori K."/>
            <person name="Kadooka C."/>
            <person name="Goto M."/>
            <person name="Futagami T."/>
        </authorList>
    </citation>
    <scope>NUCLEOTIDE SEQUENCE</scope>
    <source>
        <strain evidence="1">IFO 4308</strain>
    </source>
</reference>
<protein>
    <submittedName>
        <fullName evidence="1">Uncharacterized protein</fullName>
    </submittedName>
</protein>
<name>A0A7R8A0W3_ASPKA</name>
<sequence length="104" mass="12172">MAWGESKPTYRLSDDDKRMIIASLNGFCVQDDWDRIYSSLPPGGRAAFGIVLLETMMNKFIYDKFAASTFWFMDAKMDATDQEGDDNFCKRLDYVYERFKESKF</sequence>
<dbReference type="OrthoDB" id="4156714at2759"/>
<dbReference type="GeneID" id="64962892"/>
<evidence type="ECO:0000313" key="2">
    <source>
        <dbReference type="Proteomes" id="UP000661280"/>
    </source>
</evidence>
<reference evidence="1" key="1">
    <citation type="submission" date="2021-01" db="EMBL/GenBank/DDBJ databases">
        <authorList>
            <consortium name="Aspergillus luchuensis mut. kawachii IFO 4304 genome sequencing consortium"/>
            <person name="Kazuki M."/>
            <person name="Futagami T."/>
        </authorList>
    </citation>
    <scope>NUCLEOTIDE SEQUENCE</scope>
    <source>
        <strain evidence="1">IFO 4308</strain>
    </source>
</reference>
<organism evidence="1 2">
    <name type="scientific">Aspergillus kawachii</name>
    <name type="common">White koji mold</name>
    <name type="synonym">Aspergillus awamori var. kawachi</name>
    <dbReference type="NCBI Taxonomy" id="1069201"/>
    <lineage>
        <taxon>Eukaryota</taxon>
        <taxon>Fungi</taxon>
        <taxon>Dikarya</taxon>
        <taxon>Ascomycota</taxon>
        <taxon>Pezizomycotina</taxon>
        <taxon>Eurotiomycetes</taxon>
        <taxon>Eurotiomycetidae</taxon>
        <taxon>Eurotiales</taxon>
        <taxon>Aspergillaceae</taxon>
        <taxon>Aspergillus</taxon>
        <taxon>Aspergillus subgen. Circumdati</taxon>
    </lineage>
</organism>
<evidence type="ECO:0000313" key="1">
    <source>
        <dbReference type="EMBL" id="BCS01571.1"/>
    </source>
</evidence>
<dbReference type="EMBL" id="AP024429">
    <property type="protein sequence ID" value="BCS01571.1"/>
    <property type="molecule type" value="Genomic_DNA"/>
</dbReference>
<keyword evidence="2" id="KW-1185">Reference proteome</keyword>
<dbReference type="AlphaFoldDB" id="A0A7R8A0W3"/>
<dbReference type="RefSeq" id="XP_041545333.1">
    <property type="nucleotide sequence ID" value="XM_041691894.1"/>
</dbReference>
<dbReference type="KEGG" id="aluc:AKAW2_51912A"/>
<dbReference type="Proteomes" id="UP000661280">
    <property type="component" value="Chromosome 5"/>
</dbReference>
<gene>
    <name evidence="1" type="ORF">AKAW2_51912A</name>
</gene>
<proteinExistence type="predicted"/>
<accession>A0A7R8A0W3</accession>